<dbReference type="EMBL" id="ML213307">
    <property type="protein sequence ID" value="TFK77673.1"/>
    <property type="molecule type" value="Genomic_DNA"/>
</dbReference>
<gene>
    <name evidence="1" type="ORF">K466DRAFT_446620</name>
</gene>
<name>A0A5C3NVW1_9APHY</name>
<feature type="non-terminal residue" evidence="1">
    <location>
        <position position="1"/>
    </location>
</feature>
<sequence>EEYCMTMLTLFKPWRSGRDLRLDENTMWNDVFDTYEFSERQTQIMKFFHIKYECNDARDDYSAMRRQTGKGG</sequence>
<dbReference type="AlphaFoldDB" id="A0A5C3NVW1"/>
<dbReference type="InParanoid" id="A0A5C3NVW1"/>
<reference evidence="1 2" key="1">
    <citation type="journal article" date="2019" name="Nat. Ecol. Evol.">
        <title>Megaphylogeny resolves global patterns of mushroom evolution.</title>
        <authorList>
            <person name="Varga T."/>
            <person name="Krizsan K."/>
            <person name="Foldi C."/>
            <person name="Dima B."/>
            <person name="Sanchez-Garcia M."/>
            <person name="Sanchez-Ramirez S."/>
            <person name="Szollosi G.J."/>
            <person name="Szarkandi J.G."/>
            <person name="Papp V."/>
            <person name="Albert L."/>
            <person name="Andreopoulos W."/>
            <person name="Angelini C."/>
            <person name="Antonin V."/>
            <person name="Barry K.W."/>
            <person name="Bougher N.L."/>
            <person name="Buchanan P."/>
            <person name="Buyck B."/>
            <person name="Bense V."/>
            <person name="Catcheside P."/>
            <person name="Chovatia M."/>
            <person name="Cooper J."/>
            <person name="Damon W."/>
            <person name="Desjardin D."/>
            <person name="Finy P."/>
            <person name="Geml J."/>
            <person name="Haridas S."/>
            <person name="Hughes K."/>
            <person name="Justo A."/>
            <person name="Karasinski D."/>
            <person name="Kautmanova I."/>
            <person name="Kiss B."/>
            <person name="Kocsube S."/>
            <person name="Kotiranta H."/>
            <person name="LaButti K.M."/>
            <person name="Lechner B.E."/>
            <person name="Liimatainen K."/>
            <person name="Lipzen A."/>
            <person name="Lukacs Z."/>
            <person name="Mihaltcheva S."/>
            <person name="Morgado L.N."/>
            <person name="Niskanen T."/>
            <person name="Noordeloos M.E."/>
            <person name="Ohm R.A."/>
            <person name="Ortiz-Santana B."/>
            <person name="Ovrebo C."/>
            <person name="Racz N."/>
            <person name="Riley R."/>
            <person name="Savchenko A."/>
            <person name="Shiryaev A."/>
            <person name="Soop K."/>
            <person name="Spirin V."/>
            <person name="Szebenyi C."/>
            <person name="Tomsovsky M."/>
            <person name="Tulloss R.E."/>
            <person name="Uehling J."/>
            <person name="Grigoriev I.V."/>
            <person name="Vagvolgyi C."/>
            <person name="Papp T."/>
            <person name="Martin F.M."/>
            <person name="Miettinen O."/>
            <person name="Hibbett D.S."/>
            <person name="Nagy L.G."/>
        </authorList>
    </citation>
    <scope>NUCLEOTIDE SEQUENCE [LARGE SCALE GENOMIC DNA]</scope>
    <source>
        <strain evidence="1 2">HHB13444</strain>
    </source>
</reference>
<protein>
    <submittedName>
        <fullName evidence="1">Uncharacterized protein</fullName>
    </submittedName>
</protein>
<organism evidence="1 2">
    <name type="scientific">Polyporus arcularius HHB13444</name>
    <dbReference type="NCBI Taxonomy" id="1314778"/>
    <lineage>
        <taxon>Eukaryota</taxon>
        <taxon>Fungi</taxon>
        <taxon>Dikarya</taxon>
        <taxon>Basidiomycota</taxon>
        <taxon>Agaricomycotina</taxon>
        <taxon>Agaricomycetes</taxon>
        <taxon>Polyporales</taxon>
        <taxon>Polyporaceae</taxon>
        <taxon>Polyporus</taxon>
    </lineage>
</organism>
<dbReference type="Proteomes" id="UP000308197">
    <property type="component" value="Unassembled WGS sequence"/>
</dbReference>
<proteinExistence type="predicted"/>
<accession>A0A5C3NVW1</accession>
<keyword evidence="2" id="KW-1185">Reference proteome</keyword>
<evidence type="ECO:0000313" key="1">
    <source>
        <dbReference type="EMBL" id="TFK77673.1"/>
    </source>
</evidence>
<evidence type="ECO:0000313" key="2">
    <source>
        <dbReference type="Proteomes" id="UP000308197"/>
    </source>
</evidence>
<dbReference type="STRING" id="1314778.A0A5C3NVW1"/>
<feature type="non-terminal residue" evidence="1">
    <location>
        <position position="72"/>
    </location>
</feature>